<name>A0ABV9FFA0_9BACL</name>
<dbReference type="InterPro" id="IPR011009">
    <property type="entry name" value="Kinase-like_dom_sf"/>
</dbReference>
<keyword evidence="1" id="KW-0175">Coiled coil</keyword>
<protein>
    <recommendedName>
        <fullName evidence="4">Protein kinase domain-containing protein</fullName>
    </recommendedName>
</protein>
<evidence type="ECO:0000256" key="1">
    <source>
        <dbReference type="SAM" id="Coils"/>
    </source>
</evidence>
<proteinExistence type="predicted"/>
<dbReference type="EMBL" id="JBHSEP010000011">
    <property type="protein sequence ID" value="MFC4599695.1"/>
    <property type="molecule type" value="Genomic_DNA"/>
</dbReference>
<dbReference type="SUPFAM" id="SSF56112">
    <property type="entry name" value="Protein kinase-like (PK-like)"/>
    <property type="match status" value="1"/>
</dbReference>
<organism evidence="2 3">
    <name type="scientific">Cohnella hongkongensis</name>
    <dbReference type="NCBI Taxonomy" id="178337"/>
    <lineage>
        <taxon>Bacteria</taxon>
        <taxon>Bacillati</taxon>
        <taxon>Bacillota</taxon>
        <taxon>Bacilli</taxon>
        <taxon>Bacillales</taxon>
        <taxon>Paenibacillaceae</taxon>
        <taxon>Cohnella</taxon>
    </lineage>
</organism>
<keyword evidence="3" id="KW-1185">Reference proteome</keyword>
<gene>
    <name evidence="2" type="ORF">ACFO3S_15690</name>
</gene>
<accession>A0ABV9FFA0</accession>
<dbReference type="Proteomes" id="UP001596028">
    <property type="component" value="Unassembled WGS sequence"/>
</dbReference>
<evidence type="ECO:0008006" key="4">
    <source>
        <dbReference type="Google" id="ProtNLM"/>
    </source>
</evidence>
<dbReference type="RefSeq" id="WP_378097983.1">
    <property type="nucleotide sequence ID" value="NZ_JBHSEP010000011.1"/>
</dbReference>
<evidence type="ECO:0000313" key="3">
    <source>
        <dbReference type="Proteomes" id="UP001596028"/>
    </source>
</evidence>
<feature type="coiled-coil region" evidence="1">
    <location>
        <begin position="371"/>
        <end position="405"/>
    </location>
</feature>
<sequence>MEISKVSLKLPVRIKGSDRFNIAIDQSVCGSDCLHLSHKRYQYALPQGDQGRYVFVTDNNTVIKSKKYTETGTWKEFGFQYNIEADQQTILYDRLIKQEIDGLVGVKKQCKCAMETNFIHGELAWTSTNPSQITHELYYGGKRDWKPQEFWVFVESSIDALKTIHSNEIVHGDPCAHNIMINGSEVTYIDLDTLMPATPERMERDYLIYFFFGVIPIGRQVLPKQEFNQLVYSILQSTVARKLTSLSVSKLRNGSSTDNHGLRFIAWHQIFMTDNVASLSQRVWEQNKQIGELRIASMEINRIMGARLDISEKDRKSRLEVIEKLEALLKESEKDRADRLGGINQLNELLQQSEKDRAQRLLDNQKLHDLLQATIHERDVLLQEIEQLKSENTNHINLINELKQQLIKKSKWFRR</sequence>
<evidence type="ECO:0000313" key="2">
    <source>
        <dbReference type="EMBL" id="MFC4599695.1"/>
    </source>
</evidence>
<reference evidence="3" key="1">
    <citation type="journal article" date="2019" name="Int. J. Syst. Evol. Microbiol.">
        <title>The Global Catalogue of Microorganisms (GCM) 10K type strain sequencing project: providing services to taxonomists for standard genome sequencing and annotation.</title>
        <authorList>
            <consortium name="The Broad Institute Genomics Platform"/>
            <consortium name="The Broad Institute Genome Sequencing Center for Infectious Disease"/>
            <person name="Wu L."/>
            <person name="Ma J."/>
        </authorList>
    </citation>
    <scope>NUCLEOTIDE SEQUENCE [LARGE SCALE GENOMIC DNA]</scope>
    <source>
        <strain evidence="3">CCUG 49571</strain>
    </source>
</reference>
<comment type="caution">
    <text evidence="2">The sequence shown here is derived from an EMBL/GenBank/DDBJ whole genome shotgun (WGS) entry which is preliminary data.</text>
</comment>
<dbReference type="Gene3D" id="1.10.510.10">
    <property type="entry name" value="Transferase(Phosphotransferase) domain 1"/>
    <property type="match status" value="1"/>
</dbReference>